<name>A0A8S9P1P5_BRACR</name>
<gene>
    <name evidence="1" type="ORF">F2Q69_00001500</name>
</gene>
<dbReference type="EMBL" id="QGKX02001521">
    <property type="protein sequence ID" value="KAF3509936.1"/>
    <property type="molecule type" value="Genomic_DNA"/>
</dbReference>
<protein>
    <submittedName>
        <fullName evidence="1">Uncharacterized protein</fullName>
    </submittedName>
</protein>
<comment type="caution">
    <text evidence="1">The sequence shown here is derived from an EMBL/GenBank/DDBJ whole genome shotgun (WGS) entry which is preliminary data.</text>
</comment>
<proteinExistence type="predicted"/>
<dbReference type="Proteomes" id="UP000712600">
    <property type="component" value="Unassembled WGS sequence"/>
</dbReference>
<evidence type="ECO:0000313" key="1">
    <source>
        <dbReference type="EMBL" id="KAF3509936.1"/>
    </source>
</evidence>
<sequence>MPLRKTATESASTIAVSLTRYTLPLRNFNAETDSVAKLALARSVTSSIYGV</sequence>
<dbReference type="AlphaFoldDB" id="A0A8S9P1P5"/>
<accession>A0A8S9P1P5</accession>
<reference evidence="1" key="1">
    <citation type="submission" date="2019-12" db="EMBL/GenBank/DDBJ databases">
        <title>Genome sequencing and annotation of Brassica cretica.</title>
        <authorList>
            <person name="Studholme D.J."/>
            <person name="Sarris P."/>
        </authorList>
    </citation>
    <scope>NUCLEOTIDE SEQUENCE</scope>
    <source>
        <strain evidence="1">PFS-109/04</strain>
        <tissue evidence="1">Leaf</tissue>
    </source>
</reference>
<evidence type="ECO:0000313" key="2">
    <source>
        <dbReference type="Proteomes" id="UP000712600"/>
    </source>
</evidence>
<organism evidence="1 2">
    <name type="scientific">Brassica cretica</name>
    <name type="common">Mustard</name>
    <dbReference type="NCBI Taxonomy" id="69181"/>
    <lineage>
        <taxon>Eukaryota</taxon>
        <taxon>Viridiplantae</taxon>
        <taxon>Streptophyta</taxon>
        <taxon>Embryophyta</taxon>
        <taxon>Tracheophyta</taxon>
        <taxon>Spermatophyta</taxon>
        <taxon>Magnoliopsida</taxon>
        <taxon>eudicotyledons</taxon>
        <taxon>Gunneridae</taxon>
        <taxon>Pentapetalae</taxon>
        <taxon>rosids</taxon>
        <taxon>malvids</taxon>
        <taxon>Brassicales</taxon>
        <taxon>Brassicaceae</taxon>
        <taxon>Brassiceae</taxon>
        <taxon>Brassica</taxon>
    </lineage>
</organism>